<gene>
    <name evidence="2" type="ORF">UA08_03277</name>
</gene>
<evidence type="ECO:0000313" key="3">
    <source>
        <dbReference type="Proteomes" id="UP000214365"/>
    </source>
</evidence>
<dbReference type="Pfam" id="PF01906">
    <property type="entry name" value="YbjQ_1"/>
    <property type="match status" value="1"/>
</dbReference>
<dbReference type="OrthoDB" id="68104at2759"/>
<dbReference type="InterPro" id="IPR035439">
    <property type="entry name" value="UPF0145_dom_sf"/>
</dbReference>
<dbReference type="PANTHER" id="PTHR34068:SF2">
    <property type="entry name" value="UPF0145 PROTEIN SCO3412"/>
    <property type="match status" value="1"/>
</dbReference>
<comment type="caution">
    <text evidence="2">The sequence shown here is derived from an EMBL/GenBank/DDBJ whole genome shotgun (WGS) entry which is preliminary data.</text>
</comment>
<dbReference type="PANTHER" id="PTHR34068">
    <property type="entry name" value="UPF0145 PROTEIN YBJQ"/>
    <property type="match status" value="1"/>
</dbReference>
<protein>
    <submittedName>
        <fullName evidence="2">Uncharacterized protein</fullName>
    </submittedName>
</protein>
<evidence type="ECO:0000313" key="2">
    <source>
        <dbReference type="EMBL" id="OKL61442.1"/>
    </source>
</evidence>
<evidence type="ECO:0000256" key="1">
    <source>
        <dbReference type="ARBA" id="ARBA00010751"/>
    </source>
</evidence>
<dbReference type="Proteomes" id="UP000214365">
    <property type="component" value="Unassembled WGS sequence"/>
</dbReference>
<comment type="similarity">
    <text evidence="1">Belongs to the UPF0145 family.</text>
</comment>
<dbReference type="Gene3D" id="3.30.110.70">
    <property type="entry name" value="Hypothetical protein apc22750. Chain B"/>
    <property type="match status" value="1"/>
</dbReference>
<accession>A0A225AIY5</accession>
<dbReference type="SUPFAM" id="SSF117782">
    <property type="entry name" value="YbjQ-like"/>
    <property type="match status" value="1"/>
</dbReference>
<dbReference type="GeneID" id="31003032"/>
<dbReference type="InterPro" id="IPR002765">
    <property type="entry name" value="UPF0145_YbjQ-like"/>
</dbReference>
<dbReference type="RefSeq" id="XP_020121563.1">
    <property type="nucleotide sequence ID" value="XM_020265560.1"/>
</dbReference>
<sequence length="245" mass="27699">MPSGQHIPESEMFSCFTDTHGVITSTMNDIPGYKVNQVLGTVYGLTVRSRNWGAGLGGIARSVVGGEIRVFTKMLYTARNEAVERMVGECMSRGGNALVAVRFDVVDMGGFSQISTTTKTMSKLKPQTHLLNLPVEIQLCIMTHLYSIYTLKNLLDAFPHELYPIFQPYAKSILNAIFWRPMRRYAINDERGVVYRWMLRELQFEHLVDDDQDEHTTATIATASLPPVKYQSRTRPILCDDNDID</sequence>
<keyword evidence="3" id="KW-1185">Reference proteome</keyword>
<dbReference type="EMBL" id="LFMY01000004">
    <property type="protein sequence ID" value="OKL61442.1"/>
    <property type="molecule type" value="Genomic_DNA"/>
</dbReference>
<organism evidence="2 3">
    <name type="scientific">Talaromyces atroroseus</name>
    <dbReference type="NCBI Taxonomy" id="1441469"/>
    <lineage>
        <taxon>Eukaryota</taxon>
        <taxon>Fungi</taxon>
        <taxon>Dikarya</taxon>
        <taxon>Ascomycota</taxon>
        <taxon>Pezizomycotina</taxon>
        <taxon>Eurotiomycetes</taxon>
        <taxon>Eurotiomycetidae</taxon>
        <taxon>Eurotiales</taxon>
        <taxon>Trichocomaceae</taxon>
        <taxon>Talaromyces</taxon>
        <taxon>Talaromyces sect. Trachyspermi</taxon>
    </lineage>
</organism>
<reference evidence="2 3" key="1">
    <citation type="submission" date="2015-06" db="EMBL/GenBank/DDBJ databases">
        <title>Talaromyces atroroseus IBT 11181 draft genome.</title>
        <authorList>
            <person name="Rasmussen K.B."/>
            <person name="Rasmussen S."/>
            <person name="Petersen B."/>
            <person name="Sicheritz-Ponten T."/>
            <person name="Mortensen U.H."/>
            <person name="Thrane U."/>
        </authorList>
    </citation>
    <scope>NUCLEOTIDE SEQUENCE [LARGE SCALE GENOMIC DNA]</scope>
    <source>
        <strain evidence="2 3">IBT 11181</strain>
    </source>
</reference>
<proteinExistence type="inferred from homology"/>
<name>A0A225AIY5_TALAT</name>
<dbReference type="AlphaFoldDB" id="A0A225AIY5"/>